<feature type="non-terminal residue" evidence="1">
    <location>
        <position position="74"/>
    </location>
</feature>
<evidence type="ECO:0000313" key="2">
    <source>
        <dbReference type="Proteomes" id="UP000823775"/>
    </source>
</evidence>
<reference evidence="1 2" key="1">
    <citation type="journal article" date="2021" name="BMC Genomics">
        <title>Datura genome reveals duplications of psychoactive alkaloid biosynthetic genes and high mutation rate following tissue culture.</title>
        <authorList>
            <person name="Rajewski A."/>
            <person name="Carter-House D."/>
            <person name="Stajich J."/>
            <person name="Litt A."/>
        </authorList>
    </citation>
    <scope>NUCLEOTIDE SEQUENCE [LARGE SCALE GENOMIC DNA]</scope>
    <source>
        <strain evidence="1">AR-01</strain>
    </source>
</reference>
<sequence>MTVTKTYVEKFDKSANFGKWQLKIEAILIQYGLDLVLEGKEKKPENMTNPEFAVIEKNSKSDIILRSHLFAVNG</sequence>
<comment type="caution">
    <text evidence="1">The sequence shown here is derived from an EMBL/GenBank/DDBJ whole genome shotgun (WGS) entry which is preliminary data.</text>
</comment>
<dbReference type="EMBL" id="JACEIK010005131">
    <property type="protein sequence ID" value="MCE0480804.1"/>
    <property type="molecule type" value="Genomic_DNA"/>
</dbReference>
<gene>
    <name evidence="1" type="ORF">HAX54_037935</name>
</gene>
<keyword evidence="2" id="KW-1185">Reference proteome</keyword>
<organism evidence="1 2">
    <name type="scientific">Datura stramonium</name>
    <name type="common">Jimsonweed</name>
    <name type="synonym">Common thornapple</name>
    <dbReference type="NCBI Taxonomy" id="4076"/>
    <lineage>
        <taxon>Eukaryota</taxon>
        <taxon>Viridiplantae</taxon>
        <taxon>Streptophyta</taxon>
        <taxon>Embryophyta</taxon>
        <taxon>Tracheophyta</taxon>
        <taxon>Spermatophyta</taxon>
        <taxon>Magnoliopsida</taxon>
        <taxon>eudicotyledons</taxon>
        <taxon>Gunneridae</taxon>
        <taxon>Pentapetalae</taxon>
        <taxon>asterids</taxon>
        <taxon>lamiids</taxon>
        <taxon>Solanales</taxon>
        <taxon>Solanaceae</taxon>
        <taxon>Solanoideae</taxon>
        <taxon>Datureae</taxon>
        <taxon>Datura</taxon>
    </lineage>
</organism>
<evidence type="ECO:0000313" key="1">
    <source>
        <dbReference type="EMBL" id="MCE0480804.1"/>
    </source>
</evidence>
<protein>
    <submittedName>
        <fullName evidence="1">Uncharacterized protein</fullName>
    </submittedName>
</protein>
<accession>A0ABS8VJ64</accession>
<dbReference type="Proteomes" id="UP000823775">
    <property type="component" value="Unassembled WGS sequence"/>
</dbReference>
<name>A0ABS8VJ64_DATST</name>
<proteinExistence type="predicted"/>